<feature type="region of interest" description="Disordered" evidence="1">
    <location>
        <begin position="942"/>
        <end position="1028"/>
    </location>
</feature>
<dbReference type="Pfam" id="PF25462">
    <property type="entry name" value="Beta-barrel_INTS6"/>
    <property type="match status" value="1"/>
</dbReference>
<organism evidence="3 4">
    <name type="scientific">Coemansia brasiliensis</name>
    <dbReference type="NCBI Taxonomy" id="2650707"/>
    <lineage>
        <taxon>Eukaryota</taxon>
        <taxon>Fungi</taxon>
        <taxon>Fungi incertae sedis</taxon>
        <taxon>Zoopagomycota</taxon>
        <taxon>Kickxellomycotina</taxon>
        <taxon>Kickxellomycetes</taxon>
        <taxon>Kickxellales</taxon>
        <taxon>Kickxellaceae</taxon>
        <taxon>Coemansia</taxon>
    </lineage>
</organism>
<dbReference type="InterPro" id="IPR051113">
    <property type="entry name" value="Integrator_subunit6"/>
</dbReference>
<evidence type="ECO:0000313" key="3">
    <source>
        <dbReference type="EMBL" id="KAJ2849490.1"/>
    </source>
</evidence>
<feature type="compositionally biased region" description="Low complexity" evidence="1">
    <location>
        <begin position="942"/>
        <end position="960"/>
    </location>
</feature>
<comment type="caution">
    <text evidence="3">The sequence shown here is derived from an EMBL/GenBank/DDBJ whole genome shotgun (WGS) entry which is preliminary data.</text>
</comment>
<name>A0A9W8LZR2_9FUNG</name>
<evidence type="ECO:0000256" key="1">
    <source>
        <dbReference type="SAM" id="MobiDB-lite"/>
    </source>
</evidence>
<dbReference type="GO" id="GO:0034472">
    <property type="term" value="P:snRNA 3'-end processing"/>
    <property type="evidence" value="ECO:0007669"/>
    <property type="project" value="TreeGrafter"/>
</dbReference>
<dbReference type="Proteomes" id="UP001139887">
    <property type="component" value="Unassembled WGS sequence"/>
</dbReference>
<reference evidence="3" key="1">
    <citation type="submission" date="2022-07" db="EMBL/GenBank/DDBJ databases">
        <title>Phylogenomic reconstructions and comparative analyses of Kickxellomycotina fungi.</title>
        <authorList>
            <person name="Reynolds N.K."/>
            <person name="Stajich J.E."/>
            <person name="Barry K."/>
            <person name="Grigoriev I.V."/>
            <person name="Crous P."/>
            <person name="Smith M.E."/>
        </authorList>
    </citation>
    <scope>NUCLEOTIDE SEQUENCE</scope>
    <source>
        <strain evidence="3">NRRL 1566</strain>
    </source>
</reference>
<feature type="compositionally biased region" description="Polar residues" evidence="1">
    <location>
        <begin position="688"/>
        <end position="718"/>
    </location>
</feature>
<feature type="compositionally biased region" description="Low complexity" evidence="1">
    <location>
        <begin position="815"/>
        <end position="825"/>
    </location>
</feature>
<protein>
    <recommendedName>
        <fullName evidence="2">Integrator complex subunit 6-like beta-barrel domain-containing protein</fullName>
    </recommendedName>
</protein>
<evidence type="ECO:0000259" key="2">
    <source>
        <dbReference type="Pfam" id="PF25462"/>
    </source>
</evidence>
<gene>
    <name evidence="3" type="ORF">IWW36_002588</name>
</gene>
<dbReference type="GO" id="GO:0032039">
    <property type="term" value="C:integrator complex"/>
    <property type="evidence" value="ECO:0007669"/>
    <property type="project" value="TreeGrafter"/>
</dbReference>
<feature type="compositionally biased region" description="Acidic residues" evidence="1">
    <location>
        <begin position="833"/>
        <end position="845"/>
    </location>
</feature>
<feature type="region of interest" description="Disordered" evidence="1">
    <location>
        <begin position="21"/>
        <end position="51"/>
    </location>
</feature>
<feature type="domain" description="Integrator complex subunit 6-like beta-barrel" evidence="2">
    <location>
        <begin position="344"/>
        <end position="492"/>
    </location>
</feature>
<feature type="region of interest" description="Disordered" evidence="1">
    <location>
        <begin position="688"/>
        <end position="726"/>
    </location>
</feature>
<dbReference type="EMBL" id="JANBUW010000075">
    <property type="protein sequence ID" value="KAJ2849490.1"/>
    <property type="molecule type" value="Genomic_DNA"/>
</dbReference>
<dbReference type="OrthoDB" id="17307at2759"/>
<accession>A0A9W8LZR2</accession>
<dbReference type="InterPro" id="IPR057413">
    <property type="entry name" value="Beta-barrel_INTS6"/>
</dbReference>
<dbReference type="AlphaFoldDB" id="A0A9W8LZR2"/>
<dbReference type="PANTHER" id="PTHR12957:SF2">
    <property type="entry name" value="INTEGRATOR COMPLEX SUBUNIT 6"/>
    <property type="match status" value="1"/>
</dbReference>
<feature type="region of interest" description="Disordered" evidence="1">
    <location>
        <begin position="778"/>
        <end position="845"/>
    </location>
</feature>
<dbReference type="PANTHER" id="PTHR12957">
    <property type="entry name" value="DEAD/H BOX POLYPEPTIDE 26/DICE1-RELATED"/>
    <property type="match status" value="1"/>
</dbReference>
<feature type="compositionally biased region" description="Polar residues" evidence="1">
    <location>
        <begin position="21"/>
        <end position="40"/>
    </location>
</feature>
<keyword evidence="4" id="KW-1185">Reference proteome</keyword>
<dbReference type="Gene3D" id="3.40.50.410">
    <property type="entry name" value="von Willebrand factor, type A domain"/>
    <property type="match status" value="1"/>
</dbReference>
<dbReference type="InterPro" id="IPR036465">
    <property type="entry name" value="vWFA_dom_sf"/>
</dbReference>
<sequence>MLFVFLIDTSVSMEQELSTALSSKNKSGQANDSLFGTNSDRQSRRWQRKAIQGNTQVHTTTRLECAKSIVEQVITNRQGFEHDRYMLATYNAAGRGCIRSTFRDSRQALLAELQRVEATDRFYGGMALTALFDKLALMRAAYEMDTYGYGRYPALNEQTHILWLTDGASVVTPHGIQNKLNLPVNNTPWVEAYVEPFRWDQRMILVFLHEQNDAQLCSGMKHSSENTLLPMCSVMGGTVHHVGSMHQAQRFVEGFTPSRAMLGQGRPQGSAMANPGVLVNFERIDDNPANPGNSDMRVLLHVPPCNIMSGSLPPLSTEGGGLGISSSGNSRASAGSTGLSAMINSHVGYFPIPEAFWPEAISPPHPQQQRGPGNSNNSSSGWQIQRRSAHPTLGYSQTNTEWAVPPQFPFDKYQIDTSCNVAQKLLAAAQAQETQGRGAKPVCWPVFVNGSYTTPKNSGFPFGILRPNTARTAVNLFVLPYNFTALWKILSKLDGQAAAQNLPRATVATQPAWRREFEEYLQHTPAYYAIPLKRALNLYGVPPNVFPKAFGQSTGMRNIAQYAQRTFAIARKEWERTHAVSEQSTPADTAVGLQQALLRFDPASDISHLVTNAFDVDRAHCLATLSAMRRVFVRELMSDQSAHFRANSIIPPVPAGDSAKLGAMEITPLSTPPLASMEYSFFGYSTDKPSTLRSPGSSRRASLNTTKSTIRSSDTTSLEPGMQYSPLGGLIDVASEDDRDSRHSVPIREMGEYGAAMNRVRASEARDPLLDERTAQMQRKNMFGNPYRRPLREPRGPTNNFLARNPELSAKLGLSRSSSRPSSTPATPPRAESDEESGLEMESEAEVNELAVDKIFEDMSMGESSHNDKSGGKYWWMQRRNVPRRRSIAAPWRKNDTSWNVNPWSTSLASDSPGSAAELGSLTYTSEAAIVNKNTAQILRTADGTTPAPSPASPQISSGGVINSSQDPELLAVDSHPSTLPGLGIVKPESDSQEPQPLPSEDKDKDSAAANAEGHSPMEVDAQTTKQPVGRKVNVAEERVWFLKRIKADPAHYDEDAVVQRLLELQENPMLSKPQLKVILTAAIAAAKAMRRKQLVTRLEKKASLQ</sequence>
<feature type="region of interest" description="Disordered" evidence="1">
    <location>
        <begin position="358"/>
        <end position="384"/>
    </location>
</feature>
<evidence type="ECO:0000313" key="4">
    <source>
        <dbReference type="Proteomes" id="UP001139887"/>
    </source>
</evidence>
<proteinExistence type="predicted"/>